<feature type="domain" description="DUF4942" evidence="1">
    <location>
        <begin position="73"/>
        <end position="258"/>
    </location>
</feature>
<protein>
    <recommendedName>
        <fullName evidence="1">DUF4942 domain-containing protein</fullName>
    </recommendedName>
</protein>
<name>A0A381KN20_9ENTR</name>
<proteinExistence type="predicted"/>
<sequence length="266" mass="30455">MNNDNQLIYSTRTEQIAARRDEAMQKFEQGMRLIAEASALAEISLFHPDIMKPNIFGLPESLESTLEMGRCYIDRTCWQKVFKETKLDRLWNHEQTRAFYEQLREKPPVISLAVLKSTLRDAIARRKDTLSEGFVTLLTRLNRTYKNNTQTFTMTSKLILPRVFEPLPLRTWNCWAPQTSASIRDLENIICICSGQQTPGPRTDMTDLLLALRDKEGTGEIRNSTGWRCKVFANGNVHVLLDDQSLISSLNDLISHYFSGQLPAKG</sequence>
<dbReference type="InterPro" id="IPR031339">
    <property type="entry name" value="DUF4942"/>
</dbReference>
<organism evidence="2 3">
    <name type="scientific">Buttiauxella agrestis</name>
    <dbReference type="NCBI Taxonomy" id="82977"/>
    <lineage>
        <taxon>Bacteria</taxon>
        <taxon>Pseudomonadati</taxon>
        <taxon>Pseudomonadota</taxon>
        <taxon>Gammaproteobacteria</taxon>
        <taxon>Enterobacterales</taxon>
        <taxon>Enterobacteriaceae</taxon>
        <taxon>Buttiauxella</taxon>
    </lineage>
</organism>
<dbReference type="EMBL" id="UIGI01000002">
    <property type="protein sequence ID" value="SUY92753.1"/>
    <property type="molecule type" value="Genomic_DNA"/>
</dbReference>
<reference evidence="2 3" key="1">
    <citation type="submission" date="2018-06" db="EMBL/GenBank/DDBJ databases">
        <authorList>
            <consortium name="Pathogen Informatics"/>
            <person name="Doyle S."/>
        </authorList>
    </citation>
    <scope>NUCLEOTIDE SEQUENCE [LARGE SCALE GENOMIC DNA]</scope>
    <source>
        <strain evidence="2 3">NCTC12119</strain>
    </source>
</reference>
<evidence type="ECO:0000259" key="1">
    <source>
        <dbReference type="Pfam" id="PF13708"/>
    </source>
</evidence>
<dbReference type="AlphaFoldDB" id="A0A381KN20"/>
<dbReference type="RefSeq" id="WP_115631995.1">
    <property type="nucleotide sequence ID" value="NZ_UIGI01000002.1"/>
</dbReference>
<evidence type="ECO:0000313" key="2">
    <source>
        <dbReference type="EMBL" id="SUY92753.1"/>
    </source>
</evidence>
<evidence type="ECO:0000313" key="3">
    <source>
        <dbReference type="Proteomes" id="UP000255528"/>
    </source>
</evidence>
<accession>A0A381KN20</accession>
<gene>
    <name evidence="2" type="ORF">NCTC12119_04782</name>
</gene>
<dbReference type="Proteomes" id="UP000255528">
    <property type="component" value="Unassembled WGS sequence"/>
</dbReference>
<dbReference type="Pfam" id="PF13708">
    <property type="entry name" value="DUF4942"/>
    <property type="match status" value="1"/>
</dbReference>